<dbReference type="AlphaFoldDB" id="A0A543JNP6"/>
<organism evidence="8 9">
    <name type="scientific">Saccharothrix saharensis</name>
    <dbReference type="NCBI Taxonomy" id="571190"/>
    <lineage>
        <taxon>Bacteria</taxon>
        <taxon>Bacillati</taxon>
        <taxon>Actinomycetota</taxon>
        <taxon>Actinomycetes</taxon>
        <taxon>Pseudonocardiales</taxon>
        <taxon>Pseudonocardiaceae</taxon>
        <taxon>Saccharothrix</taxon>
    </lineage>
</organism>
<dbReference type="InterPro" id="IPR016032">
    <property type="entry name" value="Sig_transdc_resp-reg_C-effctor"/>
</dbReference>
<evidence type="ECO:0000256" key="6">
    <source>
        <dbReference type="PROSITE-ProRule" id="PRU01091"/>
    </source>
</evidence>
<keyword evidence="1" id="KW-0597">Phosphoprotein</keyword>
<comment type="caution">
    <text evidence="8">The sequence shown here is derived from an EMBL/GenBank/DDBJ whole genome shotgun (WGS) entry which is preliminary data.</text>
</comment>
<dbReference type="CDD" id="cd00383">
    <property type="entry name" value="trans_reg_C"/>
    <property type="match status" value="1"/>
</dbReference>
<dbReference type="Pfam" id="PF00486">
    <property type="entry name" value="Trans_reg_C"/>
    <property type="match status" value="1"/>
</dbReference>
<feature type="domain" description="OmpR/PhoB-type" evidence="7">
    <location>
        <begin position="83"/>
        <end position="182"/>
    </location>
</feature>
<proteinExistence type="predicted"/>
<dbReference type="PANTHER" id="PTHR48111">
    <property type="entry name" value="REGULATOR OF RPOS"/>
    <property type="match status" value="1"/>
</dbReference>
<feature type="DNA-binding region" description="OmpR/PhoB-type" evidence="6">
    <location>
        <begin position="83"/>
        <end position="182"/>
    </location>
</feature>
<name>A0A543JNP6_9PSEU</name>
<dbReference type="PROSITE" id="PS51755">
    <property type="entry name" value="OMPR_PHOB"/>
    <property type="match status" value="1"/>
</dbReference>
<protein>
    <submittedName>
        <fullName evidence="8">DNA-binding response OmpR family regulator</fullName>
    </submittedName>
</protein>
<dbReference type="InterPro" id="IPR011006">
    <property type="entry name" value="CheY-like_superfamily"/>
</dbReference>
<dbReference type="PANTHER" id="PTHR48111:SF1">
    <property type="entry name" value="TWO-COMPONENT RESPONSE REGULATOR ORR33"/>
    <property type="match status" value="1"/>
</dbReference>
<evidence type="ECO:0000313" key="9">
    <source>
        <dbReference type="Proteomes" id="UP000316628"/>
    </source>
</evidence>
<dbReference type="Proteomes" id="UP000316628">
    <property type="component" value="Unassembled WGS sequence"/>
</dbReference>
<keyword evidence="9" id="KW-1185">Reference proteome</keyword>
<keyword evidence="5" id="KW-0804">Transcription</keyword>
<dbReference type="Gene3D" id="1.10.10.10">
    <property type="entry name" value="Winged helix-like DNA-binding domain superfamily/Winged helix DNA-binding domain"/>
    <property type="match status" value="1"/>
</dbReference>
<dbReference type="InterPro" id="IPR036388">
    <property type="entry name" value="WH-like_DNA-bd_sf"/>
</dbReference>
<evidence type="ECO:0000256" key="4">
    <source>
        <dbReference type="ARBA" id="ARBA00023125"/>
    </source>
</evidence>
<keyword evidence="3" id="KW-0805">Transcription regulation</keyword>
<evidence type="ECO:0000256" key="5">
    <source>
        <dbReference type="ARBA" id="ARBA00023163"/>
    </source>
</evidence>
<evidence type="ECO:0000259" key="7">
    <source>
        <dbReference type="PROSITE" id="PS51755"/>
    </source>
</evidence>
<dbReference type="GO" id="GO:0005829">
    <property type="term" value="C:cytosol"/>
    <property type="evidence" value="ECO:0007669"/>
    <property type="project" value="TreeGrafter"/>
</dbReference>
<dbReference type="InterPro" id="IPR039420">
    <property type="entry name" value="WalR-like"/>
</dbReference>
<dbReference type="RefSeq" id="WP_141982631.1">
    <property type="nucleotide sequence ID" value="NZ_VFPP01000001.1"/>
</dbReference>
<accession>A0A543JNP6</accession>
<gene>
    <name evidence="8" type="ORF">FHX81_6899</name>
</gene>
<dbReference type="SUPFAM" id="SSF52172">
    <property type="entry name" value="CheY-like"/>
    <property type="match status" value="1"/>
</dbReference>
<reference evidence="8 9" key="1">
    <citation type="submission" date="2019-06" db="EMBL/GenBank/DDBJ databases">
        <title>Sequencing the genomes of 1000 actinobacteria strains.</title>
        <authorList>
            <person name="Klenk H.-P."/>
        </authorList>
    </citation>
    <scope>NUCLEOTIDE SEQUENCE [LARGE SCALE GENOMIC DNA]</scope>
    <source>
        <strain evidence="8 9">DSM 45456</strain>
    </source>
</reference>
<dbReference type="GO" id="GO:0032993">
    <property type="term" value="C:protein-DNA complex"/>
    <property type="evidence" value="ECO:0007669"/>
    <property type="project" value="TreeGrafter"/>
</dbReference>
<keyword evidence="4 6" id="KW-0238">DNA-binding</keyword>
<dbReference type="EMBL" id="VFPP01000001">
    <property type="protein sequence ID" value="TQM84453.1"/>
    <property type="molecule type" value="Genomic_DNA"/>
</dbReference>
<evidence type="ECO:0000256" key="1">
    <source>
        <dbReference type="ARBA" id="ARBA00022553"/>
    </source>
</evidence>
<evidence type="ECO:0000256" key="3">
    <source>
        <dbReference type="ARBA" id="ARBA00023015"/>
    </source>
</evidence>
<evidence type="ECO:0000256" key="2">
    <source>
        <dbReference type="ARBA" id="ARBA00023012"/>
    </source>
</evidence>
<dbReference type="SUPFAM" id="SSF46894">
    <property type="entry name" value="C-terminal effector domain of the bipartite response regulators"/>
    <property type="match status" value="1"/>
</dbReference>
<dbReference type="GO" id="GO:0000976">
    <property type="term" value="F:transcription cis-regulatory region binding"/>
    <property type="evidence" value="ECO:0007669"/>
    <property type="project" value="TreeGrafter"/>
</dbReference>
<keyword evidence="2" id="KW-0902">Two-component regulatory system</keyword>
<dbReference type="GO" id="GO:0006355">
    <property type="term" value="P:regulation of DNA-templated transcription"/>
    <property type="evidence" value="ECO:0007669"/>
    <property type="project" value="InterPro"/>
</dbReference>
<dbReference type="OrthoDB" id="3197131at2"/>
<evidence type="ECO:0000313" key="8">
    <source>
        <dbReference type="EMBL" id="TQM84453.1"/>
    </source>
</evidence>
<sequence>MTLSVLLVDDEHTRQALGLALDDEGLTVTDAVSREDALALLGTTTFDVVLPARTDASDVTEPLTAGVLAARIRALLRRTSRHDEALRLGEPEVQPQTSTALRAGEQVHLTRTGFRLPVEPASADGRAVRRERLPQRGWGYDHVGDARLLDVHLRRPRGKVEAGPDAPEPVVTVRGVGCRVAG</sequence>
<dbReference type="GO" id="GO:0000156">
    <property type="term" value="F:phosphorelay response regulator activity"/>
    <property type="evidence" value="ECO:0007669"/>
    <property type="project" value="TreeGrafter"/>
</dbReference>
<dbReference type="SMART" id="SM00862">
    <property type="entry name" value="Trans_reg_C"/>
    <property type="match status" value="1"/>
</dbReference>
<dbReference type="InterPro" id="IPR001867">
    <property type="entry name" value="OmpR/PhoB-type_DNA-bd"/>
</dbReference>